<feature type="signal peptide" evidence="1">
    <location>
        <begin position="1"/>
        <end position="17"/>
    </location>
</feature>
<dbReference type="PANTHER" id="PTHR21503:SF8">
    <property type="entry name" value="F-BOX ASSOCIATED DOMAIN-CONTAINING PROTEIN-RELATED"/>
    <property type="match status" value="1"/>
</dbReference>
<proteinExistence type="predicted"/>
<dbReference type="AlphaFoldDB" id="E3M3D6"/>
<accession>E3M3D6</accession>
<feature type="chain" id="PRO_5003176254" description="Sdz-33 F-box domain-containing protein" evidence="1">
    <location>
        <begin position="18"/>
        <end position="609"/>
    </location>
</feature>
<evidence type="ECO:0000256" key="1">
    <source>
        <dbReference type="SAM" id="SignalP"/>
    </source>
</evidence>
<evidence type="ECO:0000313" key="3">
    <source>
        <dbReference type="EMBL" id="EFO90610.1"/>
    </source>
</evidence>
<protein>
    <recommendedName>
        <fullName evidence="2">Sdz-33 F-box domain-containing protein</fullName>
    </recommendedName>
</protein>
<name>E3M3D6_CAERE</name>
<dbReference type="PANTHER" id="PTHR21503">
    <property type="entry name" value="F-BOX-CONTAINING HYPOTHETICAL PROTEIN C.ELEGANS"/>
    <property type="match status" value="1"/>
</dbReference>
<sequence>MKLLSFPLLVFSKIVCSMEIMEVFELSQVSNRILNCLHLSRIRVHTVNVVNDPYAIFIYEEESPLSENFMIHFVKTPRPVVGQLKVNNVCINVCGKNASQKVVHCNSNQFGYGLIHVLTHFDKIFFRMDFSIGIEISTINEMKGILCHPIFRKCGYLQFRGENETLSNEDCQYFLEKTQPNRGITILSKLGSDFDYKKILHFSRLRVPNLGMMPLETLKALDCEIADLGNHQFKEADLNDFLHHWIKGNNRKLRRLKLDGFEESPDWDVLLKDIAHTEWNPKERGKLYNHLDVDNLFLLSLLSSRMRVSIEAFSRKRIKSIGLRKRGAHNSFFAVTKNNEELPLVLLHPSGSKHIKESRIYVNGVVITSCSSTSSYDPLIFLDKNSYESTLKLVYEHIQFLFGRRSDYEVTHYRSCKNESFLPTYIKPTRALVYLTDTVELEKLIDWLPSVSFLKHLEVQDFSSKEPLKSKKFNTGIWSNFQGEYLALENVKFLETDIIDFLNEWKAGKGSQYLKRVDISLRRKVCLDPLRISVGIGLKTLRRVFISYFDQEYERRTNSPFKRIDLFTEYIVRDTDRAVATVYLLTNRIEICFLKKNELEMKRMGFINR</sequence>
<reference evidence="3" key="1">
    <citation type="submission" date="2007-07" db="EMBL/GenBank/DDBJ databases">
        <title>PCAP assembly of the Caenorhabditis remanei genome.</title>
        <authorList>
            <consortium name="The Caenorhabditis remanei Sequencing Consortium"/>
            <person name="Wilson R.K."/>
        </authorList>
    </citation>
    <scope>NUCLEOTIDE SEQUENCE [LARGE SCALE GENOMIC DNA]</scope>
    <source>
        <strain evidence="3">PB4641</strain>
    </source>
</reference>
<dbReference type="HOGENOM" id="CLU_448526_0_0_1"/>
<dbReference type="EMBL" id="DS268423">
    <property type="protein sequence ID" value="EFO90610.1"/>
    <property type="molecule type" value="Genomic_DNA"/>
</dbReference>
<dbReference type="eggNOG" id="ENOG502TJWF">
    <property type="taxonomic scope" value="Eukaryota"/>
</dbReference>
<keyword evidence="4" id="KW-1185">Reference proteome</keyword>
<feature type="domain" description="Sdz-33 F-box" evidence="2">
    <location>
        <begin position="199"/>
        <end position="258"/>
    </location>
</feature>
<evidence type="ECO:0000259" key="2">
    <source>
        <dbReference type="Pfam" id="PF07735"/>
    </source>
</evidence>
<evidence type="ECO:0000313" key="4">
    <source>
        <dbReference type="Proteomes" id="UP000008281"/>
    </source>
</evidence>
<dbReference type="Proteomes" id="UP000008281">
    <property type="component" value="Unassembled WGS sequence"/>
</dbReference>
<keyword evidence="1" id="KW-0732">Signal</keyword>
<organism evidence="4">
    <name type="scientific">Caenorhabditis remanei</name>
    <name type="common">Caenorhabditis vulgaris</name>
    <dbReference type="NCBI Taxonomy" id="31234"/>
    <lineage>
        <taxon>Eukaryota</taxon>
        <taxon>Metazoa</taxon>
        <taxon>Ecdysozoa</taxon>
        <taxon>Nematoda</taxon>
        <taxon>Chromadorea</taxon>
        <taxon>Rhabditida</taxon>
        <taxon>Rhabditina</taxon>
        <taxon>Rhabditomorpha</taxon>
        <taxon>Rhabditoidea</taxon>
        <taxon>Rhabditidae</taxon>
        <taxon>Peloderinae</taxon>
        <taxon>Caenorhabditis</taxon>
    </lineage>
</organism>
<gene>
    <name evidence="3" type="ORF">CRE_08266</name>
</gene>
<dbReference type="Pfam" id="PF07735">
    <property type="entry name" value="FBA_2"/>
    <property type="match status" value="1"/>
</dbReference>
<dbReference type="InParanoid" id="E3M3D6"/>
<dbReference type="InterPro" id="IPR012885">
    <property type="entry name" value="F-box_Sdz-33"/>
</dbReference>